<protein>
    <recommendedName>
        <fullName evidence="4">Fe2OG dioxygenase domain-containing protein</fullName>
    </recommendedName>
</protein>
<evidence type="ECO:0000256" key="1">
    <source>
        <dbReference type="SAM" id="MobiDB-lite"/>
    </source>
</evidence>
<proteinExistence type="predicted"/>
<name>A0AB34JZD1_PRYPA</name>
<comment type="caution">
    <text evidence="2">The sequence shown here is derived from an EMBL/GenBank/DDBJ whole genome shotgun (WGS) entry which is preliminary data.</text>
</comment>
<organism evidence="2 3">
    <name type="scientific">Prymnesium parvum</name>
    <name type="common">Toxic golden alga</name>
    <dbReference type="NCBI Taxonomy" id="97485"/>
    <lineage>
        <taxon>Eukaryota</taxon>
        <taxon>Haptista</taxon>
        <taxon>Haptophyta</taxon>
        <taxon>Prymnesiophyceae</taxon>
        <taxon>Prymnesiales</taxon>
        <taxon>Prymnesiaceae</taxon>
        <taxon>Prymnesium</taxon>
    </lineage>
</organism>
<accession>A0AB34JZD1</accession>
<evidence type="ECO:0000313" key="2">
    <source>
        <dbReference type="EMBL" id="KAL1527699.1"/>
    </source>
</evidence>
<dbReference type="Gene3D" id="2.60.120.620">
    <property type="entry name" value="q2cbj1_9rhob like domain"/>
    <property type="match status" value="1"/>
</dbReference>
<gene>
    <name evidence="2" type="ORF">AB1Y20_009085</name>
</gene>
<evidence type="ECO:0000313" key="3">
    <source>
        <dbReference type="Proteomes" id="UP001515480"/>
    </source>
</evidence>
<reference evidence="2 3" key="1">
    <citation type="journal article" date="2024" name="Science">
        <title>Giant polyketide synthase enzymes in the biosynthesis of giant marine polyether toxins.</title>
        <authorList>
            <person name="Fallon T.R."/>
            <person name="Shende V.V."/>
            <person name="Wierzbicki I.H."/>
            <person name="Pendleton A.L."/>
            <person name="Watervoot N.F."/>
            <person name="Auber R.P."/>
            <person name="Gonzalez D.J."/>
            <person name="Wisecaver J.H."/>
            <person name="Moore B.S."/>
        </authorList>
    </citation>
    <scope>NUCLEOTIDE SEQUENCE [LARGE SCALE GENOMIC DNA]</scope>
    <source>
        <strain evidence="2 3">12B1</strain>
    </source>
</reference>
<feature type="compositionally biased region" description="Low complexity" evidence="1">
    <location>
        <begin position="1"/>
        <end position="17"/>
    </location>
</feature>
<evidence type="ECO:0008006" key="4">
    <source>
        <dbReference type="Google" id="ProtNLM"/>
    </source>
</evidence>
<keyword evidence="3" id="KW-1185">Reference proteome</keyword>
<feature type="region of interest" description="Disordered" evidence="1">
    <location>
        <begin position="1"/>
        <end position="21"/>
    </location>
</feature>
<sequence length="277" mass="31175">MRMSAARLGAPRPAPRAQPTNSVVRLSSEVEHHLVEWLNCADGPNPRLHNFTAAGSPAWREPPLSSLCCFPKHRRCFRAVLDGVVKVAEDPEEALSDLHVDCSNWASLNRSVSSEQQNMLTECALSCRRERSFLVGPVEPSLATFRTYYPSDEGLDKWHDLHADYYDNAEHVFSAILFMGDEQRDDTRRVGGEAGMADHLVRDPASGVPRIMRGHVVEPRAGRLILFSSGGENYNAPLSVIRGRRSTFHAWFKCACKPEEHERSYNYADEVHQHVEL</sequence>
<dbReference type="EMBL" id="JBGBPQ010000002">
    <property type="protein sequence ID" value="KAL1527699.1"/>
    <property type="molecule type" value="Genomic_DNA"/>
</dbReference>
<dbReference type="Proteomes" id="UP001515480">
    <property type="component" value="Unassembled WGS sequence"/>
</dbReference>
<dbReference type="AlphaFoldDB" id="A0AB34JZD1"/>